<dbReference type="GO" id="GO:1990077">
    <property type="term" value="C:primosome complex"/>
    <property type="evidence" value="ECO:0007669"/>
    <property type="project" value="UniProtKB-KW"/>
</dbReference>
<dbReference type="OrthoDB" id="5296916at2"/>
<dbReference type="PROSITE" id="PS50935">
    <property type="entry name" value="SSB"/>
    <property type="match status" value="1"/>
</dbReference>
<evidence type="ECO:0000256" key="3">
    <source>
        <dbReference type="ARBA" id="ARBA00023125"/>
    </source>
</evidence>
<comment type="caution">
    <text evidence="5">The sequence shown here is derived from an EMBL/GenBank/DDBJ whole genome shotgun (WGS) entry which is preliminary data.</text>
</comment>
<dbReference type="GO" id="GO:0006269">
    <property type="term" value="P:DNA replication, synthesis of primer"/>
    <property type="evidence" value="ECO:0007669"/>
    <property type="project" value="UniProtKB-KW"/>
</dbReference>
<dbReference type="SUPFAM" id="SSF50249">
    <property type="entry name" value="Nucleic acid-binding proteins"/>
    <property type="match status" value="1"/>
</dbReference>
<evidence type="ECO:0000256" key="2">
    <source>
        <dbReference type="ARBA" id="ARBA00022705"/>
    </source>
</evidence>
<dbReference type="Pfam" id="PF22657">
    <property type="entry name" value="SSB_1"/>
    <property type="match status" value="1"/>
</dbReference>
<dbReference type="InterPro" id="IPR000424">
    <property type="entry name" value="Primosome_PriB/ssb"/>
</dbReference>
<evidence type="ECO:0000256" key="4">
    <source>
        <dbReference type="PROSITE-ProRule" id="PRU00252"/>
    </source>
</evidence>
<organism evidence="5 6">
    <name type="scientific">Magnetofaba australis IT-1</name>
    <dbReference type="NCBI Taxonomy" id="1434232"/>
    <lineage>
        <taxon>Bacteria</taxon>
        <taxon>Pseudomonadati</taxon>
        <taxon>Pseudomonadota</taxon>
        <taxon>Magnetococcia</taxon>
        <taxon>Magnetococcales</taxon>
        <taxon>Magnetococcaceae</taxon>
        <taxon>Magnetofaba</taxon>
    </lineage>
</organism>
<sequence length="121" mass="13003">MSAPSNHVVLQGALQESVEMRYTPAGAPIATLMLLHEGPADGVALLERLHLLIPVRVIGDLAHRCDGLQPGQLLRVEGGLNQPKRTRNGALSWGKMELIARRLEILPPAQSQTSSAQSVTD</sequence>
<dbReference type="AlphaFoldDB" id="A0A1Y2K3E4"/>
<evidence type="ECO:0000313" key="5">
    <source>
        <dbReference type="EMBL" id="OSM02578.1"/>
    </source>
</evidence>
<keyword evidence="2" id="KW-0235">DNA replication</keyword>
<dbReference type="Gene3D" id="2.40.50.140">
    <property type="entry name" value="Nucleic acid-binding proteins"/>
    <property type="match status" value="1"/>
</dbReference>
<dbReference type="InterPro" id="IPR023646">
    <property type="entry name" value="Prisomal_replication_PriB"/>
</dbReference>
<protein>
    <submittedName>
        <fullName evidence="5">Putative single-strand binding protein/primosomal replication protein n</fullName>
    </submittedName>
</protein>
<proteinExistence type="predicted"/>
<dbReference type="InterPro" id="IPR012340">
    <property type="entry name" value="NA-bd_OB-fold"/>
</dbReference>
<evidence type="ECO:0000313" key="6">
    <source>
        <dbReference type="Proteomes" id="UP000194003"/>
    </source>
</evidence>
<dbReference type="EMBL" id="LVJN01000020">
    <property type="protein sequence ID" value="OSM02578.1"/>
    <property type="molecule type" value="Genomic_DNA"/>
</dbReference>
<keyword evidence="3 4" id="KW-0238">DNA-binding</keyword>
<dbReference type="GO" id="GO:0003697">
    <property type="term" value="F:single-stranded DNA binding"/>
    <property type="evidence" value="ECO:0007669"/>
    <property type="project" value="InterPro"/>
</dbReference>
<evidence type="ECO:0000256" key="1">
    <source>
        <dbReference type="ARBA" id="ARBA00022515"/>
    </source>
</evidence>
<keyword evidence="6" id="KW-1185">Reference proteome</keyword>
<dbReference type="RefSeq" id="WP_085445433.1">
    <property type="nucleotide sequence ID" value="NZ_LVJN01000020.1"/>
</dbReference>
<keyword evidence="1" id="KW-0639">Primosome</keyword>
<reference evidence="5 6" key="1">
    <citation type="journal article" date="2016" name="BMC Genomics">
        <title>Combined genomic and structural analyses of a cultured magnetotactic bacterium reveals its niche adaptation to a dynamic environment.</title>
        <authorList>
            <person name="Araujo A.C."/>
            <person name="Morillo V."/>
            <person name="Cypriano J."/>
            <person name="Teixeira L.C."/>
            <person name="Leao P."/>
            <person name="Lyra S."/>
            <person name="Almeida L.G."/>
            <person name="Bazylinski D.A."/>
            <person name="Vasconcellos A.T."/>
            <person name="Abreu F."/>
            <person name="Lins U."/>
        </authorList>
    </citation>
    <scope>NUCLEOTIDE SEQUENCE [LARGE SCALE GENOMIC DNA]</scope>
    <source>
        <strain evidence="5 6">IT-1</strain>
    </source>
</reference>
<gene>
    <name evidence="5" type="ORF">MAIT1_02755</name>
</gene>
<name>A0A1Y2K3E4_9PROT</name>
<dbReference type="STRING" id="1434232.MAIT1_02755"/>
<dbReference type="Proteomes" id="UP000194003">
    <property type="component" value="Unassembled WGS sequence"/>
</dbReference>
<accession>A0A1Y2K3E4</accession>